<dbReference type="Gene3D" id="1.10.10.1320">
    <property type="entry name" value="Anti-sigma factor, zinc-finger domain"/>
    <property type="match status" value="1"/>
</dbReference>
<gene>
    <name evidence="3" type="ORF">GCM10010145_51780</name>
</gene>
<evidence type="ECO:0000313" key="4">
    <source>
        <dbReference type="Proteomes" id="UP000620156"/>
    </source>
</evidence>
<keyword evidence="1" id="KW-0805">Transcription regulation</keyword>
<name>A0A918EXC6_9ACTN</name>
<protein>
    <recommendedName>
        <fullName evidence="5">Zinc-finger domain-containing protein</fullName>
    </recommendedName>
</protein>
<sequence length="66" mass="7510">MDCEQVRFDLAAEALTGRSEPEEEARAAHLARCPPCRLEHRELRAAVRLLADTVRYEPGPPERPEQ</sequence>
<reference evidence="3" key="2">
    <citation type="submission" date="2020-09" db="EMBL/GenBank/DDBJ databases">
        <authorList>
            <person name="Sun Q."/>
            <person name="Ohkuma M."/>
        </authorList>
    </citation>
    <scope>NUCLEOTIDE SEQUENCE</scope>
    <source>
        <strain evidence="3">JCM 3131</strain>
    </source>
</reference>
<evidence type="ECO:0000256" key="2">
    <source>
        <dbReference type="ARBA" id="ARBA00023163"/>
    </source>
</evidence>
<dbReference type="RefSeq" id="WP_189219263.1">
    <property type="nucleotide sequence ID" value="NZ_BMQK01000014.1"/>
</dbReference>
<dbReference type="EMBL" id="BMQK01000014">
    <property type="protein sequence ID" value="GGQ75757.1"/>
    <property type="molecule type" value="Genomic_DNA"/>
</dbReference>
<reference evidence="3" key="1">
    <citation type="journal article" date="2014" name="Int. J. Syst. Evol. Microbiol.">
        <title>Complete genome sequence of Corynebacterium casei LMG S-19264T (=DSM 44701T), isolated from a smear-ripened cheese.</title>
        <authorList>
            <consortium name="US DOE Joint Genome Institute (JGI-PGF)"/>
            <person name="Walter F."/>
            <person name="Albersmeier A."/>
            <person name="Kalinowski J."/>
            <person name="Ruckert C."/>
        </authorList>
    </citation>
    <scope>NUCLEOTIDE SEQUENCE</scope>
    <source>
        <strain evidence="3">JCM 3131</strain>
    </source>
</reference>
<dbReference type="AlphaFoldDB" id="A0A918EXC6"/>
<evidence type="ECO:0000256" key="1">
    <source>
        <dbReference type="ARBA" id="ARBA00023015"/>
    </source>
</evidence>
<evidence type="ECO:0000313" key="3">
    <source>
        <dbReference type="EMBL" id="GGQ75757.1"/>
    </source>
</evidence>
<proteinExistence type="predicted"/>
<organism evidence="3 4">
    <name type="scientific">Streptomyces ruber</name>
    <dbReference type="NCBI Taxonomy" id="83378"/>
    <lineage>
        <taxon>Bacteria</taxon>
        <taxon>Bacillati</taxon>
        <taxon>Actinomycetota</taxon>
        <taxon>Actinomycetes</taxon>
        <taxon>Kitasatosporales</taxon>
        <taxon>Streptomycetaceae</taxon>
        <taxon>Streptomyces</taxon>
    </lineage>
</organism>
<accession>A0A918EXC6</accession>
<dbReference type="Proteomes" id="UP000620156">
    <property type="component" value="Unassembled WGS sequence"/>
</dbReference>
<keyword evidence="4" id="KW-1185">Reference proteome</keyword>
<comment type="caution">
    <text evidence="3">The sequence shown here is derived from an EMBL/GenBank/DDBJ whole genome shotgun (WGS) entry which is preliminary data.</text>
</comment>
<keyword evidence="2" id="KW-0804">Transcription</keyword>
<dbReference type="InterPro" id="IPR041916">
    <property type="entry name" value="Anti_sigma_zinc_sf"/>
</dbReference>
<evidence type="ECO:0008006" key="5">
    <source>
        <dbReference type="Google" id="ProtNLM"/>
    </source>
</evidence>